<sequence length="197" mass="23350">MPKNNFELLSDEKKEAIFLLAKDLFSEYSFDEISMEILTDKLSLPSATFYRYFKDKEDLFISFLNWYGDYDELSEDFIRNPKEEKGERSLADRRLIHTIRNAPESTLLKLYFGKYKDATKSVFLKELLKLKYGGMLREDIDPDLIAYMYGTTMYNLQLYFRETGLNSLEDVELCSEIARNFYQSFFRYGIMKPDSAE</sequence>
<dbReference type="GO" id="GO:0003677">
    <property type="term" value="F:DNA binding"/>
    <property type="evidence" value="ECO:0007669"/>
    <property type="project" value="UniProtKB-UniRule"/>
</dbReference>
<dbReference type="PANTHER" id="PTHR43479">
    <property type="entry name" value="ACREF/ENVCD OPERON REPRESSOR-RELATED"/>
    <property type="match status" value="1"/>
</dbReference>
<reference evidence="4 5" key="1">
    <citation type="submission" date="2018-10" db="EMBL/GenBank/DDBJ databases">
        <title>Phylogenomics of Brevibacillus.</title>
        <authorList>
            <person name="Dunlap C."/>
        </authorList>
    </citation>
    <scope>NUCLEOTIDE SEQUENCE [LARGE SCALE GENOMIC DNA]</scope>
    <source>
        <strain evidence="4 5">JCM 15716</strain>
    </source>
</reference>
<accession>A0A3M8DV27</accession>
<dbReference type="Gene3D" id="1.10.357.10">
    <property type="entry name" value="Tetracycline Repressor, domain 2"/>
    <property type="match status" value="1"/>
</dbReference>
<dbReference type="AlphaFoldDB" id="A0A3M8DV27"/>
<feature type="DNA-binding region" description="H-T-H motif" evidence="2">
    <location>
        <begin position="34"/>
        <end position="53"/>
    </location>
</feature>
<keyword evidence="5" id="KW-1185">Reference proteome</keyword>
<organism evidence="4 5">
    <name type="scientific">Brevibacillus fluminis</name>
    <dbReference type="NCBI Taxonomy" id="511487"/>
    <lineage>
        <taxon>Bacteria</taxon>
        <taxon>Bacillati</taxon>
        <taxon>Bacillota</taxon>
        <taxon>Bacilli</taxon>
        <taxon>Bacillales</taxon>
        <taxon>Paenibacillaceae</taxon>
        <taxon>Brevibacillus</taxon>
    </lineage>
</organism>
<dbReference type="EMBL" id="RHHQ01000004">
    <property type="protein sequence ID" value="RNB91774.1"/>
    <property type="molecule type" value="Genomic_DNA"/>
</dbReference>
<comment type="caution">
    <text evidence="4">The sequence shown here is derived from an EMBL/GenBank/DDBJ whole genome shotgun (WGS) entry which is preliminary data.</text>
</comment>
<dbReference type="PANTHER" id="PTHR43479:SF11">
    <property type="entry name" value="ACREF_ENVCD OPERON REPRESSOR-RELATED"/>
    <property type="match status" value="1"/>
</dbReference>
<dbReference type="RefSeq" id="WP_122916437.1">
    <property type="nucleotide sequence ID" value="NZ_RHHQ01000004.1"/>
</dbReference>
<evidence type="ECO:0000313" key="5">
    <source>
        <dbReference type="Proteomes" id="UP000271031"/>
    </source>
</evidence>
<dbReference type="InterPro" id="IPR050624">
    <property type="entry name" value="HTH-type_Tx_Regulator"/>
</dbReference>
<dbReference type="OrthoDB" id="9812484at2"/>
<dbReference type="InterPro" id="IPR001647">
    <property type="entry name" value="HTH_TetR"/>
</dbReference>
<name>A0A3M8DV27_9BACL</name>
<dbReference type="InterPro" id="IPR009057">
    <property type="entry name" value="Homeodomain-like_sf"/>
</dbReference>
<evidence type="ECO:0000259" key="3">
    <source>
        <dbReference type="PROSITE" id="PS50977"/>
    </source>
</evidence>
<protein>
    <submittedName>
        <fullName evidence="4">TetR/AcrR family transcriptional regulator</fullName>
    </submittedName>
</protein>
<dbReference type="PROSITE" id="PS50977">
    <property type="entry name" value="HTH_TETR_2"/>
    <property type="match status" value="1"/>
</dbReference>
<proteinExistence type="predicted"/>
<evidence type="ECO:0000256" key="2">
    <source>
        <dbReference type="PROSITE-ProRule" id="PRU00335"/>
    </source>
</evidence>
<keyword evidence="1 2" id="KW-0238">DNA-binding</keyword>
<evidence type="ECO:0000313" key="4">
    <source>
        <dbReference type="EMBL" id="RNB91774.1"/>
    </source>
</evidence>
<evidence type="ECO:0000256" key="1">
    <source>
        <dbReference type="ARBA" id="ARBA00023125"/>
    </source>
</evidence>
<dbReference type="SUPFAM" id="SSF46689">
    <property type="entry name" value="Homeodomain-like"/>
    <property type="match status" value="1"/>
</dbReference>
<dbReference type="Proteomes" id="UP000271031">
    <property type="component" value="Unassembled WGS sequence"/>
</dbReference>
<dbReference type="Pfam" id="PF00440">
    <property type="entry name" value="TetR_N"/>
    <property type="match status" value="1"/>
</dbReference>
<feature type="domain" description="HTH tetR-type" evidence="3">
    <location>
        <begin position="11"/>
        <end position="71"/>
    </location>
</feature>
<gene>
    <name evidence="4" type="ORF">EDM56_03205</name>
</gene>